<keyword evidence="2" id="KW-1185">Reference proteome</keyword>
<dbReference type="EMBL" id="PNGC01000002">
    <property type="protein sequence ID" value="PMB89282.1"/>
    <property type="molecule type" value="Genomic_DNA"/>
</dbReference>
<dbReference type="Proteomes" id="UP000243201">
    <property type="component" value="Unassembled WGS sequence"/>
</dbReference>
<evidence type="ECO:0000313" key="1">
    <source>
        <dbReference type="EMBL" id="PMB89282.1"/>
    </source>
</evidence>
<reference evidence="1 2" key="1">
    <citation type="submission" date="2017-09" db="EMBL/GenBank/DDBJ databases">
        <title>Bacterial strain isolated from the female urinary microbiota.</title>
        <authorList>
            <person name="Thomas-White K."/>
            <person name="Kumar N."/>
            <person name="Forster S."/>
            <person name="Putonti C."/>
            <person name="Lawley T."/>
            <person name="Wolfe A.J."/>
        </authorList>
    </citation>
    <scope>NUCLEOTIDE SEQUENCE [LARGE SCALE GENOMIC DNA]</scope>
    <source>
        <strain evidence="1 2">UMB0744</strain>
    </source>
</reference>
<dbReference type="RefSeq" id="WP_102184328.1">
    <property type="nucleotide sequence ID" value="NZ_PNGC01000002.1"/>
</dbReference>
<organism evidence="1 2">
    <name type="scientific">Varibaculum cambriense</name>
    <dbReference type="NCBI Taxonomy" id="184870"/>
    <lineage>
        <taxon>Bacteria</taxon>
        <taxon>Bacillati</taxon>
        <taxon>Actinomycetota</taxon>
        <taxon>Actinomycetes</taxon>
        <taxon>Actinomycetales</taxon>
        <taxon>Actinomycetaceae</taxon>
        <taxon>Varibaculum</taxon>
    </lineage>
</organism>
<proteinExistence type="predicted"/>
<evidence type="ECO:0000313" key="2">
    <source>
        <dbReference type="Proteomes" id="UP000243201"/>
    </source>
</evidence>
<comment type="caution">
    <text evidence="1">The sequence shown here is derived from an EMBL/GenBank/DDBJ whole genome shotgun (WGS) entry which is preliminary data.</text>
</comment>
<sequence length="287" mass="31687">MWDAIFTLGNGYQFGYGLPVKIKQFKLSGNKNTTDVWHVQDAVNRSDLFGLSDFEGRTIEFELRARDTDLFAAFEQFRQAWEHPFAPGEETTLTWNLEDGSTCLVYGRPNGLEIGDADRSYGNTLLDGAAKFKCSDQLIYRPGSGGQITCDNAQPFGEWGFYTNFTSPLYAYGTKEALAKPSTVEVTGTMPVPFTVRFYGFADRPRLEADGLTVPISGQIPNRGWVEVNTRTGKVTDQNGNAAYRLIDPAINIRGLRLKPGRTDVKLTVGAGTANPTKAVITWQSAL</sequence>
<protein>
    <submittedName>
        <fullName evidence="1">Uncharacterized protein</fullName>
    </submittedName>
</protein>
<gene>
    <name evidence="1" type="ORF">CJ240_05815</name>
</gene>
<accession>A0ABX4UT59</accession>
<name>A0ABX4UT59_9ACTO</name>